<dbReference type="GO" id="GO:0016301">
    <property type="term" value="F:kinase activity"/>
    <property type="evidence" value="ECO:0007669"/>
    <property type="project" value="UniProtKB-KW"/>
</dbReference>
<reference evidence="2 3" key="1">
    <citation type="journal article" date="2015" name="Genome Announc.">
        <title>Complete and Assembled Genome Sequence of Bifidobacterium kashiwanohense PV20-2, Isolated from the Feces of an Anemic Kenyan Infant.</title>
        <authorList>
            <person name="Vazquez-Gutierrez P."/>
            <person name="Lacroix C."/>
            <person name="Chassard C."/>
            <person name="Klumpp J."/>
            <person name="Jans C."/>
            <person name="Stevens M.J."/>
        </authorList>
    </citation>
    <scope>NUCLEOTIDE SEQUENCE [LARGE SCALE GENOMIC DNA]</scope>
    <source>
        <strain evidence="2 3">PV20-2</strain>
    </source>
</reference>
<dbReference type="RefSeq" id="WP_052189192.1">
    <property type="nucleotide sequence ID" value="NZ_CP007456.1"/>
</dbReference>
<dbReference type="AlphaFoldDB" id="A0A0A7I3X7"/>
<organism evidence="2 3">
    <name type="scientific">Bifidobacterium catenulatum PV20-2</name>
    <dbReference type="NCBI Taxonomy" id="1447716"/>
    <lineage>
        <taxon>Bacteria</taxon>
        <taxon>Bacillati</taxon>
        <taxon>Actinomycetota</taxon>
        <taxon>Actinomycetes</taxon>
        <taxon>Bifidobacteriales</taxon>
        <taxon>Bifidobacteriaceae</taxon>
        <taxon>Bifidobacterium</taxon>
    </lineage>
</organism>
<keyword evidence="1" id="KW-1133">Transmembrane helix</keyword>
<keyword evidence="2" id="KW-0808">Transferase</keyword>
<feature type="transmembrane region" description="Helical" evidence="1">
    <location>
        <begin position="133"/>
        <end position="152"/>
    </location>
</feature>
<feature type="transmembrane region" description="Helical" evidence="1">
    <location>
        <begin position="65"/>
        <end position="82"/>
    </location>
</feature>
<evidence type="ECO:0000256" key="1">
    <source>
        <dbReference type="SAM" id="Phobius"/>
    </source>
</evidence>
<feature type="transmembrane region" description="Helical" evidence="1">
    <location>
        <begin position="37"/>
        <end position="58"/>
    </location>
</feature>
<evidence type="ECO:0000313" key="3">
    <source>
        <dbReference type="Proteomes" id="UP000030625"/>
    </source>
</evidence>
<keyword evidence="1" id="KW-0472">Membrane</keyword>
<dbReference type="Proteomes" id="UP000030625">
    <property type="component" value="Chromosome"/>
</dbReference>
<dbReference type="KEGG" id="bka:AH68_07970"/>
<protein>
    <submittedName>
        <fullName evidence="2">Histidine kinase</fullName>
    </submittedName>
</protein>
<evidence type="ECO:0000313" key="2">
    <source>
        <dbReference type="EMBL" id="AIZ15002.1"/>
    </source>
</evidence>
<feature type="transmembrane region" description="Helical" evidence="1">
    <location>
        <begin position="12"/>
        <end position="31"/>
    </location>
</feature>
<name>A0A0A7I3X7_9BIFI</name>
<keyword evidence="1" id="KW-0812">Transmembrane</keyword>
<accession>A0A0A7I3X7</accession>
<sequence>MGVKTDKLKSLASWCVNHVQYLLIVVCVAMTVAETLIFPPVGAATTLFVCVHVLSLVLMPWRPRVCCNIVLLTFVACCFIPDDGGPSLLWGTWLALGYVGMRITSWWGVLYPLAVSTVRMWRFNADGVPLNEYVMLIFVMFFAFFIGKSLAWKEFVDQARRNELKYEKLSQHIEYLRREHMLAGRIHDSIAGNLTYMAIVLDGFMLDAENPSDKHEMRKLRTLVVETLHEVRDVVDMMHGSDRQESKQDEHAYLAELRGIGGQGDAFLRELGFHGQTKIEIDNLNNLDGNYVREILSLVHELYTNIAVHGSPEGTYYIAVGVHDDNWVHVDSVNDVSLRSLFPDKPLSKKGLALRKRWIESVGGFVRTSSEGDTWHFHACFPVAMAGDVLKFAGGQQ</sequence>
<gene>
    <name evidence="2" type="ORF">AH68_07970</name>
</gene>
<proteinExistence type="predicted"/>
<dbReference type="STRING" id="1447716.AH68_07970"/>
<dbReference type="OrthoDB" id="3233735at2"/>
<dbReference type="EMBL" id="CP007456">
    <property type="protein sequence ID" value="AIZ15002.1"/>
    <property type="molecule type" value="Genomic_DNA"/>
</dbReference>
<keyword evidence="2" id="KW-0418">Kinase</keyword>
<feature type="transmembrane region" description="Helical" evidence="1">
    <location>
        <begin position="88"/>
        <end position="113"/>
    </location>
</feature>
<dbReference type="HOGENOM" id="CLU_062581_0_0_11"/>